<gene>
    <name evidence="3" type="ordered locus">Sfla_1306</name>
</gene>
<sequence length="113" mass="11171">MTFMNGWKRIAVAVASGALVLAMVATWIVGDLNTAAQTASVVGCGVGIATLLFTLLHTPGAALRRATHTGKTTTGGTGKANTGVASRSGGVAEDTGDATSYGGAANTGVTDRF</sequence>
<evidence type="ECO:0000256" key="2">
    <source>
        <dbReference type="SAM" id="Phobius"/>
    </source>
</evidence>
<keyword evidence="2" id="KW-1133">Transmembrane helix</keyword>
<dbReference type="Proteomes" id="UP000002066">
    <property type="component" value="Chromosome"/>
</dbReference>
<protein>
    <submittedName>
        <fullName evidence="3">Uncharacterized protein</fullName>
    </submittedName>
</protein>
<proteinExistence type="predicted"/>
<keyword evidence="2" id="KW-0812">Transmembrane</keyword>
<evidence type="ECO:0000313" key="3">
    <source>
        <dbReference type="EMBL" id="ADW02750.1"/>
    </source>
</evidence>
<evidence type="ECO:0000313" key="4">
    <source>
        <dbReference type="Proteomes" id="UP000002066"/>
    </source>
</evidence>
<feature type="region of interest" description="Disordered" evidence="1">
    <location>
        <begin position="67"/>
        <end position="113"/>
    </location>
</feature>
<evidence type="ECO:0000256" key="1">
    <source>
        <dbReference type="SAM" id="MobiDB-lite"/>
    </source>
</evidence>
<reference evidence="3 4" key="1">
    <citation type="submission" date="2011-01" db="EMBL/GenBank/DDBJ databases">
        <title>Complete sequence of chromosome of Streptomyces flavogriseus ATCC 33331.</title>
        <authorList>
            <consortium name="US DOE Joint Genome Institute"/>
            <person name="Lucas S."/>
            <person name="Copeland A."/>
            <person name="Lapidus A."/>
            <person name="Cheng J.-F."/>
            <person name="Goodwin L."/>
            <person name="Pitluck S."/>
            <person name="Davenport K."/>
            <person name="Detter J.C."/>
            <person name="Han C."/>
            <person name="Tapia R."/>
            <person name="Land M."/>
            <person name="Hauser L."/>
            <person name="Kyrpides N."/>
            <person name="Ivanova N."/>
            <person name="Ovchinnikova G."/>
            <person name="Pagani I."/>
            <person name="Brumm P."/>
            <person name="Mead D."/>
            <person name="Woyke T."/>
        </authorList>
    </citation>
    <scope>NUCLEOTIDE SEQUENCE [LARGE SCALE GENOMIC DNA]</scope>
    <source>
        <strain evidence="4">ATCC 33331 / IAF-45CD</strain>
    </source>
</reference>
<organism evidence="3 4">
    <name type="scientific">Streptomyces pratensis (strain ATCC 33331 / IAF-45CD)</name>
    <dbReference type="NCBI Taxonomy" id="591167"/>
    <lineage>
        <taxon>Bacteria</taxon>
        <taxon>Bacillati</taxon>
        <taxon>Actinomycetota</taxon>
        <taxon>Actinomycetes</taxon>
        <taxon>Kitasatosporales</taxon>
        <taxon>Streptomycetaceae</taxon>
        <taxon>Streptomyces</taxon>
    </lineage>
</organism>
<dbReference type="AlphaFoldDB" id="A0A8D3WHP1"/>
<dbReference type="KEGG" id="sfa:Sfla_1306"/>
<accession>A0A8D3WHP1</accession>
<name>A0A8D3WHP1_STRFA</name>
<dbReference type="EMBL" id="CP002475">
    <property type="protein sequence ID" value="ADW02750.1"/>
    <property type="molecule type" value="Genomic_DNA"/>
</dbReference>
<keyword evidence="2" id="KW-0472">Membrane</keyword>
<feature type="transmembrane region" description="Helical" evidence="2">
    <location>
        <begin position="36"/>
        <end position="56"/>
    </location>
</feature>